<dbReference type="Proteomes" id="UP000008744">
    <property type="component" value="Unassembled WGS sequence"/>
</dbReference>
<keyword evidence="4" id="KW-0677">Repeat</keyword>
<dbReference type="PhylomeDB" id="B4H4H0"/>
<dbReference type="Gene3D" id="1.25.40.1040">
    <property type="match status" value="1"/>
</dbReference>
<keyword evidence="6 9" id="KW-0472">Membrane</keyword>
<evidence type="ECO:0000256" key="2">
    <source>
        <dbReference type="ARBA" id="ARBA00004141"/>
    </source>
</evidence>
<evidence type="ECO:0000313" key="14">
    <source>
        <dbReference type="Proteomes" id="UP000008744"/>
    </source>
</evidence>
<organism evidence="14">
    <name type="scientific">Drosophila persimilis</name>
    <name type="common">Fruit fly</name>
    <dbReference type="NCBI Taxonomy" id="7234"/>
    <lineage>
        <taxon>Eukaryota</taxon>
        <taxon>Metazoa</taxon>
        <taxon>Ecdysozoa</taxon>
        <taxon>Arthropoda</taxon>
        <taxon>Hexapoda</taxon>
        <taxon>Insecta</taxon>
        <taxon>Pterygota</taxon>
        <taxon>Neoptera</taxon>
        <taxon>Endopterygota</taxon>
        <taxon>Diptera</taxon>
        <taxon>Brachycera</taxon>
        <taxon>Muscomorpha</taxon>
        <taxon>Ephydroidea</taxon>
        <taxon>Drosophilidae</taxon>
        <taxon>Drosophila</taxon>
        <taxon>Sophophora</taxon>
    </lineage>
</organism>
<evidence type="ECO:0000259" key="11">
    <source>
        <dbReference type="Pfam" id="PF01699"/>
    </source>
</evidence>
<dbReference type="AlphaFoldDB" id="B4H4H0"/>
<proteinExistence type="predicted"/>
<feature type="transmembrane region" description="Helical" evidence="9">
    <location>
        <begin position="80"/>
        <end position="99"/>
    </location>
</feature>
<dbReference type="GO" id="GO:0016020">
    <property type="term" value="C:membrane"/>
    <property type="evidence" value="ECO:0007669"/>
    <property type="project" value="UniProtKB-SubCell"/>
</dbReference>
<dbReference type="GO" id="GO:0005848">
    <property type="term" value="C:mRNA cleavage stimulating factor complex"/>
    <property type="evidence" value="ECO:0007669"/>
    <property type="project" value="EnsemblMetazoa"/>
</dbReference>
<dbReference type="GO" id="GO:0031124">
    <property type="term" value="P:mRNA 3'-end processing"/>
    <property type="evidence" value="ECO:0007669"/>
    <property type="project" value="InterPro"/>
</dbReference>
<dbReference type="InterPro" id="IPR045243">
    <property type="entry name" value="Rna14-like"/>
</dbReference>
<dbReference type="STRING" id="7234.B4H4H0"/>
<feature type="domain" description="Sodium/calcium exchanger membrane region" evidence="11">
    <location>
        <begin position="85"/>
        <end position="172"/>
    </location>
</feature>
<dbReference type="PANTHER" id="PTHR19980:SF0">
    <property type="entry name" value="CLEAVAGE STIMULATION FACTOR SUBUNIT 3"/>
    <property type="match status" value="1"/>
</dbReference>
<dbReference type="Pfam" id="PF05843">
    <property type="entry name" value="Suf"/>
    <property type="match status" value="1"/>
</dbReference>
<dbReference type="FunFam" id="1.25.40.1040:FF:000002">
    <property type="entry name" value="Cleavage stimulation factor subunit 3"/>
    <property type="match status" value="1"/>
</dbReference>
<dbReference type="OrthoDB" id="26282at2759"/>
<name>B4H4H0_DROPE</name>
<feature type="chain" id="PRO_5002808115" evidence="10">
    <location>
        <begin position="21"/>
        <end position="895"/>
    </location>
</feature>
<feature type="region of interest" description="Disordered" evidence="8">
    <location>
        <begin position="856"/>
        <end position="879"/>
    </location>
</feature>
<accession>B4H4H0</accession>
<dbReference type="eggNOG" id="KOG1307">
    <property type="taxonomic scope" value="Eukaryota"/>
</dbReference>
<evidence type="ECO:0000259" key="12">
    <source>
        <dbReference type="Pfam" id="PF05843"/>
    </source>
</evidence>
<dbReference type="eggNOG" id="KOG1914">
    <property type="taxonomic scope" value="Eukaryota"/>
</dbReference>
<evidence type="ECO:0000256" key="4">
    <source>
        <dbReference type="ARBA" id="ARBA00022737"/>
    </source>
</evidence>
<dbReference type="Pfam" id="PF01699">
    <property type="entry name" value="Na_Ca_ex"/>
    <property type="match status" value="1"/>
</dbReference>
<evidence type="ECO:0000256" key="7">
    <source>
        <dbReference type="ARBA" id="ARBA00023242"/>
    </source>
</evidence>
<protein>
    <submittedName>
        <fullName evidence="13">GL18331</fullName>
    </submittedName>
</protein>
<keyword evidence="3 9" id="KW-0812">Transmembrane</keyword>
<reference evidence="13 14" key="1">
    <citation type="journal article" date="2007" name="Nature">
        <title>Evolution of genes and genomes on the Drosophila phylogeny.</title>
        <authorList>
            <consortium name="Drosophila 12 Genomes Consortium"/>
            <person name="Clark A.G."/>
            <person name="Eisen M.B."/>
            <person name="Smith D.R."/>
            <person name="Bergman C.M."/>
            <person name="Oliver B."/>
            <person name="Markow T.A."/>
            <person name="Kaufman T.C."/>
            <person name="Kellis M."/>
            <person name="Gelbart W."/>
            <person name="Iyer V.N."/>
            <person name="Pollard D.A."/>
            <person name="Sackton T.B."/>
            <person name="Larracuente A.M."/>
            <person name="Singh N.D."/>
            <person name="Abad J.P."/>
            <person name="Abt D.N."/>
            <person name="Adryan B."/>
            <person name="Aguade M."/>
            <person name="Akashi H."/>
            <person name="Anderson W.W."/>
            <person name="Aquadro C.F."/>
            <person name="Ardell D.H."/>
            <person name="Arguello R."/>
            <person name="Artieri C.G."/>
            <person name="Barbash D.A."/>
            <person name="Barker D."/>
            <person name="Barsanti P."/>
            <person name="Batterham P."/>
            <person name="Batzoglou S."/>
            <person name="Begun D."/>
            <person name="Bhutkar A."/>
            <person name="Blanco E."/>
            <person name="Bosak S.A."/>
            <person name="Bradley R.K."/>
            <person name="Brand A.D."/>
            <person name="Brent M.R."/>
            <person name="Brooks A.N."/>
            <person name="Brown R.H."/>
            <person name="Butlin R.K."/>
            <person name="Caggese C."/>
            <person name="Calvi B.R."/>
            <person name="Bernardo de Carvalho A."/>
            <person name="Caspi A."/>
            <person name="Castrezana S."/>
            <person name="Celniker S.E."/>
            <person name="Chang J.L."/>
            <person name="Chapple C."/>
            <person name="Chatterji S."/>
            <person name="Chinwalla A."/>
            <person name="Civetta A."/>
            <person name="Clifton S.W."/>
            <person name="Comeron J.M."/>
            <person name="Costello J.C."/>
            <person name="Coyne J.A."/>
            <person name="Daub J."/>
            <person name="David R.G."/>
            <person name="Delcher A.L."/>
            <person name="Delehaunty K."/>
            <person name="Do C.B."/>
            <person name="Ebling H."/>
            <person name="Edwards K."/>
            <person name="Eickbush T."/>
            <person name="Evans J.D."/>
            <person name="Filipski A."/>
            <person name="Findeiss S."/>
            <person name="Freyhult E."/>
            <person name="Fulton L."/>
            <person name="Fulton R."/>
            <person name="Garcia A.C."/>
            <person name="Gardiner A."/>
            <person name="Garfield D.A."/>
            <person name="Garvin B.E."/>
            <person name="Gibson G."/>
            <person name="Gilbert D."/>
            <person name="Gnerre S."/>
            <person name="Godfrey J."/>
            <person name="Good R."/>
            <person name="Gotea V."/>
            <person name="Gravely B."/>
            <person name="Greenberg A.J."/>
            <person name="Griffiths-Jones S."/>
            <person name="Gross S."/>
            <person name="Guigo R."/>
            <person name="Gustafson E.A."/>
            <person name="Haerty W."/>
            <person name="Hahn M.W."/>
            <person name="Halligan D.L."/>
            <person name="Halpern A.L."/>
            <person name="Halter G.M."/>
            <person name="Han M.V."/>
            <person name="Heger A."/>
            <person name="Hillier L."/>
            <person name="Hinrichs A.S."/>
            <person name="Holmes I."/>
            <person name="Hoskins R.A."/>
            <person name="Hubisz M.J."/>
            <person name="Hultmark D."/>
            <person name="Huntley M.A."/>
            <person name="Jaffe D.B."/>
            <person name="Jagadeeshan S."/>
            <person name="Jeck W.R."/>
            <person name="Johnson J."/>
            <person name="Jones C.D."/>
            <person name="Jordan W.C."/>
            <person name="Karpen G.H."/>
            <person name="Kataoka E."/>
            <person name="Keightley P.D."/>
            <person name="Kheradpour P."/>
            <person name="Kirkness E.F."/>
            <person name="Koerich L.B."/>
            <person name="Kristiansen K."/>
            <person name="Kudrna D."/>
            <person name="Kulathinal R.J."/>
            <person name="Kumar S."/>
            <person name="Kwok R."/>
            <person name="Lander E."/>
            <person name="Langley C.H."/>
            <person name="Lapoint R."/>
            <person name="Lazzaro B.P."/>
            <person name="Lee S.J."/>
            <person name="Levesque L."/>
            <person name="Li R."/>
            <person name="Lin C.F."/>
            <person name="Lin M.F."/>
            <person name="Lindblad-Toh K."/>
            <person name="Llopart A."/>
            <person name="Long M."/>
            <person name="Low L."/>
            <person name="Lozovsky E."/>
            <person name="Lu J."/>
            <person name="Luo M."/>
            <person name="Machado C.A."/>
            <person name="Makalowski W."/>
            <person name="Marzo M."/>
            <person name="Matsuda M."/>
            <person name="Matzkin L."/>
            <person name="McAllister B."/>
            <person name="McBride C.S."/>
            <person name="McKernan B."/>
            <person name="McKernan K."/>
            <person name="Mendez-Lago M."/>
            <person name="Minx P."/>
            <person name="Mollenhauer M.U."/>
            <person name="Montooth K."/>
            <person name="Mount S.M."/>
            <person name="Mu X."/>
            <person name="Myers E."/>
            <person name="Negre B."/>
            <person name="Newfeld S."/>
            <person name="Nielsen R."/>
            <person name="Noor M.A."/>
            <person name="O'Grady P."/>
            <person name="Pachter L."/>
            <person name="Papaceit M."/>
            <person name="Parisi M.J."/>
            <person name="Parisi M."/>
            <person name="Parts L."/>
            <person name="Pedersen J.S."/>
            <person name="Pesole G."/>
            <person name="Phillippy A.M."/>
            <person name="Ponting C.P."/>
            <person name="Pop M."/>
            <person name="Porcelli D."/>
            <person name="Powell J.R."/>
            <person name="Prohaska S."/>
            <person name="Pruitt K."/>
            <person name="Puig M."/>
            <person name="Quesneville H."/>
            <person name="Ram K.R."/>
            <person name="Rand D."/>
            <person name="Rasmussen M.D."/>
            <person name="Reed L.K."/>
            <person name="Reenan R."/>
            <person name="Reily A."/>
            <person name="Remington K.A."/>
            <person name="Rieger T.T."/>
            <person name="Ritchie M.G."/>
            <person name="Robin C."/>
            <person name="Rogers Y.H."/>
            <person name="Rohde C."/>
            <person name="Rozas J."/>
            <person name="Rubenfield M.J."/>
            <person name="Ruiz A."/>
            <person name="Russo S."/>
            <person name="Salzberg S.L."/>
            <person name="Sanchez-Gracia A."/>
            <person name="Saranga D.J."/>
            <person name="Sato H."/>
            <person name="Schaeffer S.W."/>
            <person name="Schatz M.C."/>
            <person name="Schlenke T."/>
            <person name="Schwartz R."/>
            <person name="Segarra C."/>
            <person name="Singh R.S."/>
            <person name="Sirot L."/>
            <person name="Sirota M."/>
            <person name="Sisneros N.B."/>
            <person name="Smith C.D."/>
            <person name="Smith T.F."/>
            <person name="Spieth J."/>
            <person name="Stage D.E."/>
            <person name="Stark A."/>
            <person name="Stephan W."/>
            <person name="Strausberg R.L."/>
            <person name="Strempel S."/>
            <person name="Sturgill D."/>
            <person name="Sutton G."/>
            <person name="Sutton G.G."/>
            <person name="Tao W."/>
            <person name="Teichmann S."/>
            <person name="Tobari Y.N."/>
            <person name="Tomimura Y."/>
            <person name="Tsolas J.M."/>
            <person name="Valente V.L."/>
            <person name="Venter E."/>
            <person name="Venter J.C."/>
            <person name="Vicario S."/>
            <person name="Vieira F.G."/>
            <person name="Vilella A.J."/>
            <person name="Villasante A."/>
            <person name="Walenz B."/>
            <person name="Wang J."/>
            <person name="Wasserman M."/>
            <person name="Watts T."/>
            <person name="Wilson D."/>
            <person name="Wilson R.K."/>
            <person name="Wing R.A."/>
            <person name="Wolfner M.F."/>
            <person name="Wong A."/>
            <person name="Wong G.K."/>
            <person name="Wu C.I."/>
            <person name="Wu G."/>
            <person name="Yamamoto D."/>
            <person name="Yang H.P."/>
            <person name="Yang S.P."/>
            <person name="Yorke J.A."/>
            <person name="Yoshida K."/>
            <person name="Zdobnov E."/>
            <person name="Zhang P."/>
            <person name="Zhang Y."/>
            <person name="Zimin A.V."/>
            <person name="Baldwin J."/>
            <person name="Abdouelleil A."/>
            <person name="Abdulkadir J."/>
            <person name="Abebe A."/>
            <person name="Abera B."/>
            <person name="Abreu J."/>
            <person name="Acer S.C."/>
            <person name="Aftuck L."/>
            <person name="Alexander A."/>
            <person name="An P."/>
            <person name="Anderson E."/>
            <person name="Anderson S."/>
            <person name="Arachi H."/>
            <person name="Azer M."/>
            <person name="Bachantsang P."/>
            <person name="Barry A."/>
            <person name="Bayul T."/>
            <person name="Berlin A."/>
            <person name="Bessette D."/>
            <person name="Bloom T."/>
            <person name="Blye J."/>
            <person name="Boguslavskiy L."/>
            <person name="Bonnet C."/>
            <person name="Boukhgalter B."/>
            <person name="Bourzgui I."/>
            <person name="Brown A."/>
            <person name="Cahill P."/>
            <person name="Channer S."/>
            <person name="Cheshatsang Y."/>
            <person name="Chuda L."/>
            <person name="Citroen M."/>
            <person name="Collymore A."/>
            <person name="Cooke P."/>
            <person name="Costello M."/>
            <person name="D'Aco K."/>
            <person name="Daza R."/>
            <person name="De Haan G."/>
            <person name="DeGray S."/>
            <person name="DeMaso C."/>
            <person name="Dhargay N."/>
            <person name="Dooley K."/>
            <person name="Dooley E."/>
            <person name="Doricent M."/>
            <person name="Dorje P."/>
            <person name="Dorjee K."/>
            <person name="Dupes A."/>
            <person name="Elong R."/>
            <person name="Falk J."/>
            <person name="Farina A."/>
            <person name="Faro S."/>
            <person name="Ferguson D."/>
            <person name="Fisher S."/>
            <person name="Foley C.D."/>
            <person name="Franke A."/>
            <person name="Friedrich D."/>
            <person name="Gadbois L."/>
            <person name="Gearin G."/>
            <person name="Gearin C.R."/>
            <person name="Giannoukos G."/>
            <person name="Goode T."/>
            <person name="Graham J."/>
            <person name="Grandbois E."/>
            <person name="Grewal S."/>
            <person name="Gyaltsen K."/>
            <person name="Hafez N."/>
            <person name="Hagos B."/>
            <person name="Hall J."/>
            <person name="Henson C."/>
            <person name="Hollinger A."/>
            <person name="Honan T."/>
            <person name="Huard M.D."/>
            <person name="Hughes L."/>
            <person name="Hurhula B."/>
            <person name="Husby M.E."/>
            <person name="Kamat A."/>
            <person name="Kanga B."/>
            <person name="Kashin S."/>
            <person name="Khazanovich D."/>
            <person name="Kisner P."/>
            <person name="Lance K."/>
            <person name="Lara M."/>
            <person name="Lee W."/>
            <person name="Lennon N."/>
            <person name="Letendre F."/>
            <person name="LeVine R."/>
            <person name="Lipovsky A."/>
            <person name="Liu X."/>
            <person name="Liu J."/>
            <person name="Liu S."/>
            <person name="Lokyitsang T."/>
            <person name="Lokyitsang Y."/>
            <person name="Lubonja R."/>
            <person name="Lui A."/>
            <person name="MacDonald P."/>
            <person name="Magnisalis V."/>
            <person name="Maru K."/>
            <person name="Matthews C."/>
            <person name="McCusker W."/>
            <person name="McDonough S."/>
            <person name="Mehta T."/>
            <person name="Meldrim J."/>
            <person name="Meneus L."/>
            <person name="Mihai O."/>
            <person name="Mihalev A."/>
            <person name="Mihova T."/>
            <person name="Mittelman R."/>
            <person name="Mlenga V."/>
            <person name="Montmayeur A."/>
            <person name="Mulrain L."/>
            <person name="Navidi A."/>
            <person name="Naylor J."/>
            <person name="Negash T."/>
            <person name="Nguyen T."/>
            <person name="Nguyen N."/>
            <person name="Nicol R."/>
            <person name="Norbu C."/>
            <person name="Norbu N."/>
            <person name="Novod N."/>
            <person name="O'Neill B."/>
            <person name="Osman S."/>
            <person name="Markiewicz E."/>
            <person name="Oyono O.L."/>
            <person name="Patti C."/>
            <person name="Phunkhang P."/>
            <person name="Pierre F."/>
            <person name="Priest M."/>
            <person name="Raghuraman S."/>
            <person name="Rege F."/>
            <person name="Reyes R."/>
            <person name="Rise C."/>
            <person name="Rogov P."/>
            <person name="Ross K."/>
            <person name="Ryan E."/>
            <person name="Settipalli S."/>
            <person name="Shea T."/>
            <person name="Sherpa N."/>
            <person name="Shi L."/>
            <person name="Shih D."/>
            <person name="Sparrow T."/>
            <person name="Spaulding J."/>
            <person name="Stalker J."/>
            <person name="Stange-Thomann N."/>
            <person name="Stavropoulos S."/>
            <person name="Stone C."/>
            <person name="Strader C."/>
            <person name="Tesfaye S."/>
            <person name="Thomson T."/>
            <person name="Thoulutsang Y."/>
            <person name="Thoulutsang D."/>
            <person name="Topham K."/>
            <person name="Topping I."/>
            <person name="Tsamla T."/>
            <person name="Vassiliev H."/>
            <person name="Vo A."/>
            <person name="Wangchuk T."/>
            <person name="Wangdi T."/>
            <person name="Weiand M."/>
            <person name="Wilkinson J."/>
            <person name="Wilson A."/>
            <person name="Yadav S."/>
            <person name="Young G."/>
            <person name="Yu Q."/>
            <person name="Zembek L."/>
            <person name="Zhong D."/>
            <person name="Zimmer A."/>
            <person name="Zwirko Z."/>
            <person name="Jaffe D.B."/>
            <person name="Alvarez P."/>
            <person name="Brockman W."/>
            <person name="Butler J."/>
            <person name="Chin C."/>
            <person name="Gnerre S."/>
            <person name="Grabherr M."/>
            <person name="Kleber M."/>
            <person name="Mauceli E."/>
            <person name="MacCallum I."/>
        </authorList>
    </citation>
    <scope>NUCLEOTIDE SEQUENCE [LARGE SCALE GENOMIC DNA]</scope>
    <source>
        <strain evidence="14">MSH-3 / Tucson 14011-0111.49</strain>
    </source>
</reference>
<keyword evidence="5 9" id="KW-1133">Transmembrane helix</keyword>
<dbReference type="InterPro" id="IPR003107">
    <property type="entry name" value="HAT"/>
</dbReference>
<evidence type="ECO:0000313" key="13">
    <source>
        <dbReference type="EMBL" id="EDW32721.1"/>
    </source>
</evidence>
<dbReference type="InterPro" id="IPR011990">
    <property type="entry name" value="TPR-like_helical_dom_sf"/>
</dbReference>
<feature type="transmembrane region" description="Helical" evidence="9">
    <location>
        <begin position="151"/>
        <end position="171"/>
    </location>
</feature>
<evidence type="ECO:0000256" key="3">
    <source>
        <dbReference type="ARBA" id="ARBA00022692"/>
    </source>
</evidence>
<feature type="domain" description="Suppressor of forked" evidence="12">
    <location>
        <begin position="183"/>
        <end position="707"/>
    </location>
</feature>
<dbReference type="EMBL" id="CH479209">
    <property type="protein sequence ID" value="EDW32721.1"/>
    <property type="molecule type" value="Genomic_DNA"/>
</dbReference>
<dbReference type="OMA" id="CFRGPFV"/>
<dbReference type="HOGENOM" id="CLU_007630_3_1_1"/>
<comment type="subcellular location">
    <subcellularLocation>
        <location evidence="2">Membrane</location>
        <topology evidence="2">Multi-pass membrane protein</topology>
    </subcellularLocation>
    <subcellularLocation>
        <location evidence="1">Nucleus</location>
    </subcellularLocation>
</comment>
<keyword evidence="10" id="KW-0732">Signal</keyword>
<keyword evidence="7" id="KW-0539">Nucleus</keyword>
<dbReference type="SUPFAM" id="SSF48452">
    <property type="entry name" value="TPR-like"/>
    <property type="match status" value="1"/>
</dbReference>
<dbReference type="PANTHER" id="PTHR19980">
    <property type="entry name" value="RNA CLEAVAGE STIMULATION FACTOR"/>
    <property type="match status" value="1"/>
</dbReference>
<gene>
    <name evidence="13" type="primary">Dper\GL18331</name>
    <name evidence="13" type="ORF">Dper_GL18331</name>
</gene>
<evidence type="ECO:0000256" key="1">
    <source>
        <dbReference type="ARBA" id="ARBA00004123"/>
    </source>
</evidence>
<dbReference type="GO" id="GO:0055085">
    <property type="term" value="P:transmembrane transport"/>
    <property type="evidence" value="ECO:0007669"/>
    <property type="project" value="InterPro"/>
</dbReference>
<evidence type="ECO:0000256" key="5">
    <source>
        <dbReference type="ARBA" id="ARBA00022989"/>
    </source>
</evidence>
<dbReference type="SMART" id="SM00386">
    <property type="entry name" value="HAT"/>
    <property type="match status" value="10"/>
</dbReference>
<feature type="signal peptide" evidence="10">
    <location>
        <begin position="1"/>
        <end position="20"/>
    </location>
</feature>
<dbReference type="SMR" id="B4H4H0"/>
<keyword evidence="14" id="KW-1185">Reference proteome</keyword>
<dbReference type="InterPro" id="IPR008847">
    <property type="entry name" value="Suf"/>
</dbReference>
<evidence type="ECO:0000256" key="8">
    <source>
        <dbReference type="SAM" id="MobiDB-lite"/>
    </source>
</evidence>
<dbReference type="GO" id="GO:0003729">
    <property type="term" value="F:mRNA binding"/>
    <property type="evidence" value="ECO:0007669"/>
    <property type="project" value="TreeGrafter"/>
</dbReference>
<evidence type="ECO:0000256" key="6">
    <source>
        <dbReference type="ARBA" id="ARBA00023136"/>
    </source>
</evidence>
<evidence type="ECO:0000256" key="10">
    <source>
        <dbReference type="SAM" id="SignalP"/>
    </source>
</evidence>
<evidence type="ECO:0000256" key="9">
    <source>
        <dbReference type="SAM" id="Phobius"/>
    </source>
</evidence>
<sequence length="895" mass="102084">MVKNFGLLLGLFVLLFGSHATSTHATAGNESNFLEASLRYFDEQLLYDILPRASCPGDDETSPMDEFSDLFTVEQLRQGWVVLHVFAAVYFFILLAIICNDYFLPTVECICEDLHLSKDVAAATFMATATSMPEFFTNTISTLILESDMGLGTIIGSLMFNTLGVAGLAALSIDKEWGMERLVRAQQVVELRPYNIESWSVMLREAHSRPIHEVRSLYESLVSVFPTTARYWKLYIEMEMRSRYYERVEKLFQRCLVKILNIDLWKLYLTYVKDTKSGLSTHKEKMAQAYDFALEKIGMDLHSFSIWQDYIYFLRGVEAVGNYAENQKITAVRRVYQKAVVTPIVGIEHLWKDYISFEQNINPIISEKMSLERSKDYMNARRVAKELEYHTKGLNRNLPAVPPTLTKEEVKQVELWKRFITYEKSNPLRTEDTALVTRRVMFATEQCLLVLTHHPAVWHQASQFLDTSARVLSEKGDVQAAKIFADECANILERSINGVLNRNALLYFAYADFEEGRLKYEKVHSMYNKLIMHPDIDPTLVYVQYMQFARRAEGIKSARGIFKKAREDVRCRYHIFVAAALMEYYCSKDKEIAFRIFELGLKRFGGSPDYVMCYIDYLSHLNEDNNTRVLFERVLSSGGLSPHKSVEVWNRFLEFEANIGDLSSIVKVERRRSAVFENLKEYEGKETAQLVDRYKFLDLFPCTPTELKSIGYAEIGGIILNKVGGVQNQNNGDAEGDSEATAPLPRPDFRQMIPYKPRPCAHPGSHPLAGGVFPQPPALASLCAGLPPPNSFRGPFVSVELLFDIFMRLNLPDSAPLPNGDNELSPKIFDLAKSVHWIVDTSTYTGVQHSVTAIPPRRRRLLPGGDDSDDDLHPSAPPAHDIYRLRQLKRFAKSN</sequence>
<dbReference type="InterPro" id="IPR004837">
    <property type="entry name" value="NaCa_Exmemb"/>
</dbReference>